<dbReference type="PANTHER" id="PTHR21248">
    <property type="entry name" value="CARDIOLIPIN SYNTHASE"/>
    <property type="match status" value="1"/>
</dbReference>
<dbReference type="KEGG" id="puo:RZN69_03750"/>
<dbReference type="SUPFAM" id="SSF56024">
    <property type="entry name" value="Phospholipase D/nuclease"/>
    <property type="match status" value="2"/>
</dbReference>
<dbReference type="Pfam" id="PF13091">
    <property type="entry name" value="PLDc_2"/>
    <property type="match status" value="2"/>
</dbReference>
<dbReference type="PROSITE" id="PS51257">
    <property type="entry name" value="PROKAR_LIPOPROTEIN"/>
    <property type="match status" value="1"/>
</dbReference>
<feature type="domain" description="PLD phosphodiesterase" evidence="1">
    <location>
        <begin position="426"/>
        <end position="453"/>
    </location>
</feature>
<dbReference type="GO" id="GO:0032049">
    <property type="term" value="P:cardiolipin biosynthetic process"/>
    <property type="evidence" value="ECO:0007669"/>
    <property type="project" value="UniProtKB-ARBA"/>
</dbReference>
<dbReference type="Proteomes" id="UP001304300">
    <property type="component" value="Chromosome"/>
</dbReference>
<dbReference type="InterPro" id="IPR001736">
    <property type="entry name" value="PLipase_D/transphosphatidylase"/>
</dbReference>
<dbReference type="CDD" id="cd09113">
    <property type="entry name" value="PLDc_ymdC_like_2"/>
    <property type="match status" value="1"/>
</dbReference>
<evidence type="ECO:0000313" key="3">
    <source>
        <dbReference type="Proteomes" id="UP001304300"/>
    </source>
</evidence>
<dbReference type="PROSITE" id="PS50035">
    <property type="entry name" value="PLD"/>
    <property type="match status" value="2"/>
</dbReference>
<dbReference type="Gene3D" id="3.30.870.10">
    <property type="entry name" value="Endonuclease Chain A"/>
    <property type="match status" value="2"/>
</dbReference>
<evidence type="ECO:0000313" key="2">
    <source>
        <dbReference type="EMBL" id="WOO42190.1"/>
    </source>
</evidence>
<organism evidence="2 3">
    <name type="scientific">Rubellicoccus peritrichatus</name>
    <dbReference type="NCBI Taxonomy" id="3080537"/>
    <lineage>
        <taxon>Bacteria</taxon>
        <taxon>Pseudomonadati</taxon>
        <taxon>Verrucomicrobiota</taxon>
        <taxon>Opitutia</taxon>
        <taxon>Puniceicoccales</taxon>
        <taxon>Cerasicoccaceae</taxon>
        <taxon>Rubellicoccus</taxon>
    </lineage>
</organism>
<dbReference type="InterPro" id="IPR025202">
    <property type="entry name" value="PLD-like_dom"/>
</dbReference>
<reference evidence="2 3" key="1">
    <citation type="submission" date="2023-10" db="EMBL/GenBank/DDBJ databases">
        <title>Rubellicoccus peritrichatus gen. nov., sp. nov., isolated from an algae of coral reef tank.</title>
        <authorList>
            <person name="Luo J."/>
        </authorList>
    </citation>
    <scope>NUCLEOTIDE SEQUENCE [LARGE SCALE GENOMIC DNA]</scope>
    <source>
        <strain evidence="2 3">CR14</strain>
    </source>
</reference>
<proteinExistence type="predicted"/>
<dbReference type="GO" id="GO:0030572">
    <property type="term" value="F:phosphatidyltransferase activity"/>
    <property type="evidence" value="ECO:0007669"/>
    <property type="project" value="UniProtKB-ARBA"/>
</dbReference>
<dbReference type="CDD" id="cd09111">
    <property type="entry name" value="PLDc_ymdC_like_1"/>
    <property type="match status" value="1"/>
</dbReference>
<gene>
    <name evidence="2" type="ORF">RZN69_03750</name>
</gene>
<dbReference type="AlphaFoldDB" id="A0AAQ3LE05"/>
<evidence type="ECO:0000259" key="1">
    <source>
        <dbReference type="PROSITE" id="PS50035"/>
    </source>
</evidence>
<sequence length="534" mass="60372">MKALPQLSPTITKQSRAIQSGLLLVFVCLLLLSGCSSLPKDFERTPSYAISDTTQTTLAETFEPMVAAHPGLSGFHALPDGIEALAARIILIREAEQSIDAQYYIWHDDFVGKALHNQLLDAADRGVRVRLLLDDLDTSGKDEMLHIIDAHPNIEIRLYNPFANRSLRVIDFITDLRRINHRMHNKTITVDNQATIFGGRNIGDEYFDADEEVGFSDLDALAIGPVVKEVSASFDLYWNSEWVYPLSAFKSDELIDDARITAFRKESDQFIEEAKESDYADEMKGLRLADKTNLSDTSFVWGEWITVYDQPSKVIAEEVEFETHLAPKLKKAFDNAQEEVLIISPYFVPGDNFTDYLTGLVDQGITVRVMTNSLSANDVAMVHAGYMRYRKALVRGGVELYEFKSVKSDNPPAEAKDFKSTWTGSERASLHAKSFAFDQQYIFIGSFNLDARSVALNTEFGVYFESPKHAKQMKKAFDEDAMTLGYRVLLNDNELEWVTLENGEEVRYQDEPETTFFQRLNAGFMSLFIPESQL</sequence>
<dbReference type="PANTHER" id="PTHR21248:SF12">
    <property type="entry name" value="CARDIOLIPIN SYNTHASE C"/>
    <property type="match status" value="1"/>
</dbReference>
<keyword evidence="3" id="KW-1185">Reference proteome</keyword>
<feature type="domain" description="PLD phosphodiesterase" evidence="1">
    <location>
        <begin position="179"/>
        <end position="206"/>
    </location>
</feature>
<accession>A0AAQ3LE05</accession>
<dbReference type="EMBL" id="CP136920">
    <property type="protein sequence ID" value="WOO42190.1"/>
    <property type="molecule type" value="Genomic_DNA"/>
</dbReference>
<dbReference type="RefSeq" id="WP_317834675.1">
    <property type="nucleotide sequence ID" value="NZ_CP136920.1"/>
</dbReference>
<dbReference type="SMART" id="SM00155">
    <property type="entry name" value="PLDc"/>
    <property type="match status" value="2"/>
</dbReference>
<name>A0AAQ3LE05_9BACT</name>
<protein>
    <submittedName>
        <fullName evidence="2">Phospholipase D family protein</fullName>
    </submittedName>
</protein>